<feature type="chain" id="PRO_5045966620" description="ATP-binding protein" evidence="2">
    <location>
        <begin position="17"/>
        <end position="120"/>
    </location>
</feature>
<reference evidence="4" key="1">
    <citation type="journal article" date="2019" name="Int. J. Syst. Evol. Microbiol.">
        <title>The Global Catalogue of Microorganisms (GCM) 10K type strain sequencing project: providing services to taxonomists for standard genome sequencing and annotation.</title>
        <authorList>
            <consortium name="The Broad Institute Genomics Platform"/>
            <consortium name="The Broad Institute Genome Sequencing Center for Infectious Disease"/>
            <person name="Wu L."/>
            <person name="Ma J."/>
        </authorList>
    </citation>
    <scope>NUCLEOTIDE SEQUENCE [LARGE SCALE GENOMIC DNA]</scope>
    <source>
        <strain evidence="4">CGMCC 4.7237</strain>
    </source>
</reference>
<dbReference type="RefSeq" id="WP_386431403.1">
    <property type="nucleotide sequence ID" value="NZ_JBHSBB010000014.1"/>
</dbReference>
<dbReference type="EMBL" id="JBHSBB010000014">
    <property type="protein sequence ID" value="MFC4033997.1"/>
    <property type="molecule type" value="Genomic_DNA"/>
</dbReference>
<organism evidence="3 4">
    <name type="scientific">Streptomyces polygonati</name>
    <dbReference type="NCBI Taxonomy" id="1617087"/>
    <lineage>
        <taxon>Bacteria</taxon>
        <taxon>Bacillati</taxon>
        <taxon>Actinomycetota</taxon>
        <taxon>Actinomycetes</taxon>
        <taxon>Kitasatosporales</taxon>
        <taxon>Streptomycetaceae</taxon>
        <taxon>Streptomyces</taxon>
    </lineage>
</organism>
<accession>A0ABV8HPS2</accession>
<protein>
    <recommendedName>
        <fullName evidence="5">ATP-binding protein</fullName>
    </recommendedName>
</protein>
<feature type="compositionally biased region" description="Polar residues" evidence="1">
    <location>
        <begin position="25"/>
        <end position="37"/>
    </location>
</feature>
<dbReference type="Proteomes" id="UP001595765">
    <property type="component" value="Unassembled WGS sequence"/>
</dbReference>
<evidence type="ECO:0008006" key="5">
    <source>
        <dbReference type="Google" id="ProtNLM"/>
    </source>
</evidence>
<feature type="signal peptide" evidence="2">
    <location>
        <begin position="1"/>
        <end position="16"/>
    </location>
</feature>
<evidence type="ECO:0000313" key="3">
    <source>
        <dbReference type="EMBL" id="MFC4033997.1"/>
    </source>
</evidence>
<keyword evidence="2" id="KW-0732">Signal</keyword>
<keyword evidence="4" id="KW-1185">Reference proteome</keyword>
<gene>
    <name evidence="3" type="ORF">ACFO3J_21305</name>
</gene>
<comment type="caution">
    <text evidence="3">The sequence shown here is derived from an EMBL/GenBank/DDBJ whole genome shotgun (WGS) entry which is preliminary data.</text>
</comment>
<name>A0ABV8HPS2_9ACTN</name>
<evidence type="ECO:0000256" key="2">
    <source>
        <dbReference type="SAM" id="SignalP"/>
    </source>
</evidence>
<sequence length="120" mass="11369">MTGSVMAVGVASPAFAASSPAPSSLADNMTTMPTSINGGVDQALAQQPLQKAVDDGKVGDLLGSVTGAAQKLRGQTSADSLLGQTTGAAQAGLLSTLTGAVPGASLLGGLPLGALGGLGH</sequence>
<proteinExistence type="predicted"/>
<feature type="region of interest" description="Disordered" evidence="1">
    <location>
        <begin position="16"/>
        <end position="39"/>
    </location>
</feature>
<evidence type="ECO:0000313" key="4">
    <source>
        <dbReference type="Proteomes" id="UP001595765"/>
    </source>
</evidence>
<evidence type="ECO:0000256" key="1">
    <source>
        <dbReference type="SAM" id="MobiDB-lite"/>
    </source>
</evidence>